<protein>
    <recommendedName>
        <fullName evidence="3">CopG family transcriptional regulator</fullName>
    </recommendedName>
</protein>
<organism evidence="1 2">
    <name type="scientific">Bradyrhizobium japonicum</name>
    <dbReference type="NCBI Taxonomy" id="375"/>
    <lineage>
        <taxon>Bacteria</taxon>
        <taxon>Pseudomonadati</taxon>
        <taxon>Pseudomonadota</taxon>
        <taxon>Alphaproteobacteria</taxon>
        <taxon>Hyphomicrobiales</taxon>
        <taxon>Nitrobacteraceae</taxon>
        <taxon>Bradyrhizobium</taxon>
    </lineage>
</organism>
<dbReference type="Proteomes" id="UP001549291">
    <property type="component" value="Unassembled WGS sequence"/>
</dbReference>
<dbReference type="EMBL" id="JBEPTQ010000001">
    <property type="protein sequence ID" value="MET4716159.1"/>
    <property type="molecule type" value="Genomic_DNA"/>
</dbReference>
<comment type="caution">
    <text evidence="1">The sequence shown here is derived from an EMBL/GenBank/DDBJ whole genome shotgun (WGS) entry which is preliminary data.</text>
</comment>
<keyword evidence="2" id="KW-1185">Reference proteome</keyword>
<accession>A0ABV2RGV1</accession>
<dbReference type="RefSeq" id="WP_354269894.1">
    <property type="nucleotide sequence ID" value="NZ_JBEPTQ010000001.1"/>
</dbReference>
<evidence type="ECO:0000313" key="1">
    <source>
        <dbReference type="EMBL" id="MET4716159.1"/>
    </source>
</evidence>
<proteinExistence type="predicted"/>
<evidence type="ECO:0008006" key="3">
    <source>
        <dbReference type="Google" id="ProtNLM"/>
    </source>
</evidence>
<reference evidence="1 2" key="1">
    <citation type="submission" date="2024-06" db="EMBL/GenBank/DDBJ databases">
        <title>Genomic Encyclopedia of Type Strains, Phase V (KMG-V): Genome sequencing to study the core and pangenomes of soil and plant-associated prokaryotes.</title>
        <authorList>
            <person name="Whitman W."/>
        </authorList>
    </citation>
    <scope>NUCLEOTIDE SEQUENCE [LARGE SCALE GENOMIC DNA]</scope>
    <source>
        <strain evidence="1 2">USDA 160</strain>
    </source>
</reference>
<evidence type="ECO:0000313" key="2">
    <source>
        <dbReference type="Proteomes" id="UP001549291"/>
    </source>
</evidence>
<sequence length="72" mass="8370">MKRRRTKQTTSLEERVLRQAEQIRLRADSMPPGQEREELLKKARDADMGAHIEEWLRSSGLQPPKDRGEIGT</sequence>
<name>A0ABV2RGV1_BRAJP</name>
<gene>
    <name evidence="1" type="ORF">ABIF63_000262</name>
</gene>